<evidence type="ECO:0000313" key="3">
    <source>
        <dbReference type="EMBL" id="UOO96630.1"/>
    </source>
</evidence>
<dbReference type="Proteomes" id="UP000830542">
    <property type="component" value="Plasmid unnamed1"/>
</dbReference>
<feature type="region of interest" description="Disordered" evidence="1">
    <location>
        <begin position="63"/>
        <end position="89"/>
    </location>
</feature>
<sequence>MTAVSTSIEQQRFDRLVNLPPSAKLVFRVLQHDQPLTSQDIAEKTLLPKRTVRDALNRLDDADLAEGHVDPQQPRTQLYTPLPVAESGG</sequence>
<dbReference type="EMBL" id="BAAADN010000021">
    <property type="protein sequence ID" value="GAA0458063.1"/>
    <property type="molecule type" value="Genomic_DNA"/>
</dbReference>
<dbReference type="KEGG" id="hdo:MUK72_15660"/>
<geneLocation type="plasmid" evidence="3 4">
    <name>unnamed1</name>
</geneLocation>
<dbReference type="EMBL" id="CP095006">
    <property type="protein sequence ID" value="UOO96630.1"/>
    <property type="molecule type" value="Genomic_DNA"/>
</dbReference>
<protein>
    <submittedName>
        <fullName evidence="3">Helix-turn-helix domain-containing protein</fullName>
    </submittedName>
    <submittedName>
        <fullName evidence="2">Winged helix-turn-helix transcriptional regulator</fullName>
    </submittedName>
</protein>
<dbReference type="InterPro" id="IPR036388">
    <property type="entry name" value="WH-like_DNA-bd_sf"/>
</dbReference>
<evidence type="ECO:0000313" key="4">
    <source>
        <dbReference type="Proteomes" id="UP000830542"/>
    </source>
</evidence>
<gene>
    <name evidence="2" type="ORF">GCM10008985_12800</name>
    <name evidence="3" type="ORF">MUK72_15660</name>
</gene>
<dbReference type="SUPFAM" id="SSF46785">
    <property type="entry name" value="Winged helix' DNA-binding domain"/>
    <property type="match status" value="1"/>
</dbReference>
<keyword evidence="4" id="KW-1185">Reference proteome</keyword>
<name>A0AAV3SF36_HALDO</name>
<reference evidence="2" key="3">
    <citation type="submission" date="2023-12" db="EMBL/GenBank/DDBJ databases">
        <authorList>
            <person name="Sun Q."/>
            <person name="Inoue M."/>
        </authorList>
    </citation>
    <scope>NUCLEOTIDE SEQUENCE</scope>
    <source>
        <strain evidence="2">JCM 12289</strain>
    </source>
</reference>
<dbReference type="GeneID" id="71763314"/>
<organism evidence="2 5">
    <name type="scientific">Halococcus dombrowskii</name>
    <dbReference type="NCBI Taxonomy" id="179637"/>
    <lineage>
        <taxon>Archaea</taxon>
        <taxon>Methanobacteriati</taxon>
        <taxon>Methanobacteriota</taxon>
        <taxon>Stenosarchaea group</taxon>
        <taxon>Halobacteria</taxon>
        <taxon>Halobacteriales</taxon>
        <taxon>Halococcaceae</taxon>
        <taxon>Halococcus</taxon>
    </lineage>
</organism>
<evidence type="ECO:0000256" key="1">
    <source>
        <dbReference type="SAM" id="MobiDB-lite"/>
    </source>
</evidence>
<dbReference type="AlphaFoldDB" id="A0AAV3SF36"/>
<reference evidence="2" key="1">
    <citation type="journal article" date="2014" name="Int. J. Syst. Evol. Microbiol.">
        <title>Complete genome sequence of Corynebacterium casei LMG S-19264T (=DSM 44701T), isolated from a smear-ripened cheese.</title>
        <authorList>
            <consortium name="US DOE Joint Genome Institute (JGI-PGF)"/>
            <person name="Walter F."/>
            <person name="Albersmeier A."/>
            <person name="Kalinowski J."/>
            <person name="Ruckert C."/>
        </authorList>
    </citation>
    <scope>NUCLEOTIDE SEQUENCE</scope>
    <source>
        <strain evidence="2">JCM 12289</strain>
    </source>
</reference>
<proteinExistence type="predicted"/>
<keyword evidence="3" id="KW-0614">Plasmid</keyword>
<evidence type="ECO:0000313" key="2">
    <source>
        <dbReference type="EMBL" id="GAA0458063.1"/>
    </source>
</evidence>
<accession>A0AAV3SF36</accession>
<dbReference type="Proteomes" id="UP001500962">
    <property type="component" value="Unassembled WGS sequence"/>
</dbReference>
<dbReference type="RefSeq" id="WP_244705527.1">
    <property type="nucleotide sequence ID" value="NZ_BAAADN010000021.1"/>
</dbReference>
<dbReference type="InterPro" id="IPR036390">
    <property type="entry name" value="WH_DNA-bd_sf"/>
</dbReference>
<evidence type="ECO:0000313" key="5">
    <source>
        <dbReference type="Proteomes" id="UP001500962"/>
    </source>
</evidence>
<reference evidence="3" key="2">
    <citation type="submission" date="2022-04" db="EMBL/GenBank/DDBJ databases">
        <title>Sequencing and genomic assembly of Halococcus dombrowskii.</title>
        <authorList>
            <person name="Lim S.W."/>
            <person name="MacLea K.S."/>
        </authorList>
    </citation>
    <scope>NUCLEOTIDE SEQUENCE</scope>
    <source>
        <strain evidence="3">H4</strain>
        <plasmid evidence="3">unnamed1</plasmid>
    </source>
</reference>
<dbReference type="Gene3D" id="1.10.10.10">
    <property type="entry name" value="Winged helix-like DNA-binding domain superfamily/Winged helix DNA-binding domain"/>
    <property type="match status" value="1"/>
</dbReference>